<feature type="transmembrane region" description="Helical" evidence="2">
    <location>
        <begin position="21"/>
        <end position="44"/>
    </location>
</feature>
<proteinExistence type="predicted"/>
<sequence>MVLSRKANLLRFAAKLFSNRFRAGLIIGGTVLLIVGGSAVAVYIQNAIESRQAPGESQTDTDTDLQPQPIVIDDTAVTLAEKSSGYCRALAPDEWAFVTNAQATGADLFSPEKSMHAAWGISSVYYYMYPTVDSFLNTWMPLAGYTGFELESSFKDLGDGFTQRGFTSEIGKKGLVIYKTYEFDSAFYVVSVYFAAADNEIWESKGATPTYAAISIRCVSQLRPTTSGVSLPSSDPSSSRDNPEVSLSDKWTEAIMGYENVYSPSTGEHYEAPLNSYWDTGPDGAGYYRSLPGGDYERLESGFGDY</sequence>
<evidence type="ECO:0000256" key="1">
    <source>
        <dbReference type="SAM" id="MobiDB-lite"/>
    </source>
</evidence>
<comment type="caution">
    <text evidence="3">The sequence shown here is derived from an EMBL/GenBank/DDBJ whole genome shotgun (WGS) entry which is preliminary data.</text>
</comment>
<reference evidence="3 4" key="1">
    <citation type="journal article" date="2016" name="Nat. Commun.">
        <title>Thousands of microbial genomes shed light on interconnected biogeochemical processes in an aquifer system.</title>
        <authorList>
            <person name="Anantharaman K."/>
            <person name="Brown C.T."/>
            <person name="Hug L.A."/>
            <person name="Sharon I."/>
            <person name="Castelle C.J."/>
            <person name="Probst A.J."/>
            <person name="Thomas B.C."/>
            <person name="Singh A."/>
            <person name="Wilkins M.J."/>
            <person name="Karaoz U."/>
            <person name="Brodie E.L."/>
            <person name="Williams K.H."/>
            <person name="Hubbard S.S."/>
            <person name="Banfield J.F."/>
        </authorList>
    </citation>
    <scope>NUCLEOTIDE SEQUENCE [LARGE SCALE GENOMIC DNA]</scope>
</reference>
<evidence type="ECO:0000256" key="2">
    <source>
        <dbReference type="SAM" id="Phobius"/>
    </source>
</evidence>
<evidence type="ECO:0000313" key="3">
    <source>
        <dbReference type="EMBL" id="OGC59668.1"/>
    </source>
</evidence>
<dbReference type="EMBL" id="MEVL01000037">
    <property type="protein sequence ID" value="OGC59668.1"/>
    <property type="molecule type" value="Genomic_DNA"/>
</dbReference>
<gene>
    <name evidence="3" type="ORF">A2890_02060</name>
</gene>
<name>A0A1F4VRR3_UNCKA</name>
<accession>A0A1F4VRR3</accession>
<keyword evidence="2" id="KW-1133">Transmembrane helix</keyword>
<protein>
    <submittedName>
        <fullName evidence="3">Uncharacterized protein</fullName>
    </submittedName>
</protein>
<evidence type="ECO:0000313" key="4">
    <source>
        <dbReference type="Proteomes" id="UP000176967"/>
    </source>
</evidence>
<feature type="region of interest" description="Disordered" evidence="1">
    <location>
        <begin position="227"/>
        <end position="246"/>
    </location>
</feature>
<feature type="compositionally biased region" description="Low complexity" evidence="1">
    <location>
        <begin position="227"/>
        <end position="239"/>
    </location>
</feature>
<dbReference type="AlphaFoldDB" id="A0A1F4VRR3"/>
<keyword evidence="2" id="KW-0472">Membrane</keyword>
<dbReference type="Proteomes" id="UP000176967">
    <property type="component" value="Unassembled WGS sequence"/>
</dbReference>
<keyword evidence="2" id="KW-0812">Transmembrane</keyword>
<organism evidence="3 4">
    <name type="scientific">candidate division WWE3 bacterium RIFCSPLOWO2_01_FULL_53_14</name>
    <dbReference type="NCBI Taxonomy" id="1802628"/>
    <lineage>
        <taxon>Bacteria</taxon>
        <taxon>Katanobacteria</taxon>
    </lineage>
</organism>